<reference evidence="1 2" key="1">
    <citation type="submission" date="2016-10" db="EMBL/GenBank/DDBJ databases">
        <authorList>
            <person name="Varghese N."/>
            <person name="Submissions S."/>
        </authorList>
    </citation>
    <scope>NUCLEOTIDE SEQUENCE [LARGE SCALE GENOMIC DNA]</scope>
    <source>
        <strain evidence="1 2">CECT 8317</strain>
    </source>
</reference>
<keyword evidence="2" id="KW-1185">Reference proteome</keyword>
<organism evidence="1 2">
    <name type="scientific">Halopseudomonas aestusnigri</name>
    <dbReference type="NCBI Taxonomy" id="857252"/>
    <lineage>
        <taxon>Bacteria</taxon>
        <taxon>Pseudomonadati</taxon>
        <taxon>Pseudomonadota</taxon>
        <taxon>Gammaproteobacteria</taxon>
        <taxon>Pseudomonadales</taxon>
        <taxon>Pseudomonadaceae</taxon>
        <taxon>Halopseudomonas</taxon>
    </lineage>
</organism>
<gene>
    <name evidence="1" type="ORF">SAMN05216586_10261</name>
</gene>
<evidence type="ECO:0000313" key="1">
    <source>
        <dbReference type="EMBL" id="SEF83497.1"/>
    </source>
</evidence>
<sequence length="331" mass="37503">MEVPEVKFIDWPKFELHVKGERYHSTITPELMKSFLLFQTNLNKSYALAKYADSGHRLRDAEREDLKLLVEVGEGSSGFIAKLEDQFLKIGDALAEGVKDMEPRQKLIAILFLGSAAVGGWSVDTYLQNKKEVRLAEIAALEHEAEREERIQTLQVMQQIDAQHTEAMQGMFNRVVDELPQLTTISERMAASYDEIIASTADSEWIEMQGRRVDGAVVSELGNSPRNRSVEDRVAGVYRIQNVDHSSPTDYRFKLYDVTRRQEIVATLPKDGSMVTDQILDLLQDAEWGRKVVALHLITKVRSGRVVKAEIEKVARVEDQARYAEQDPAAE</sequence>
<dbReference type="Proteomes" id="UP000243518">
    <property type="component" value="Unassembled WGS sequence"/>
</dbReference>
<proteinExistence type="predicted"/>
<dbReference type="AlphaFoldDB" id="A0AAQ1G5A3"/>
<dbReference type="EMBL" id="FNVE01000002">
    <property type="protein sequence ID" value="SEF83497.1"/>
    <property type="molecule type" value="Genomic_DNA"/>
</dbReference>
<name>A0AAQ1G5A3_9GAMM</name>
<evidence type="ECO:0000313" key="2">
    <source>
        <dbReference type="Proteomes" id="UP000243518"/>
    </source>
</evidence>
<protein>
    <submittedName>
        <fullName evidence="1">Uncharacterized protein</fullName>
    </submittedName>
</protein>
<comment type="caution">
    <text evidence="1">The sequence shown here is derived from an EMBL/GenBank/DDBJ whole genome shotgun (WGS) entry which is preliminary data.</text>
</comment>
<accession>A0AAQ1G5A3</accession>